<dbReference type="Pfam" id="PF01636">
    <property type="entry name" value="APH"/>
    <property type="match status" value="1"/>
</dbReference>
<dbReference type="STRING" id="985895.E5AEP3"/>
<name>E5AEP3_LEPMJ</name>
<protein>
    <recommendedName>
        <fullName evidence="1">Aminoglycoside phosphotransferase domain-containing protein</fullName>
    </recommendedName>
</protein>
<dbReference type="InParanoid" id="E5AEP3"/>
<dbReference type="InterPro" id="IPR011009">
    <property type="entry name" value="Kinase-like_dom_sf"/>
</dbReference>
<dbReference type="PANTHER" id="PTHR21310:SF58">
    <property type="entry name" value="AMINOGLYCOSIDE PHOSPHOTRANSFERASE DOMAIN-CONTAINING PROTEIN"/>
    <property type="match status" value="1"/>
</dbReference>
<gene>
    <name evidence="2" type="ORF">LEMA_P004690.1</name>
</gene>
<dbReference type="InterPro" id="IPR051678">
    <property type="entry name" value="AGP_Transferase"/>
</dbReference>
<keyword evidence="3" id="KW-1185">Reference proteome</keyword>
<dbReference type="eggNOG" id="ENOG502SRAY">
    <property type="taxonomic scope" value="Eukaryota"/>
</dbReference>
<dbReference type="Proteomes" id="UP000002668">
    <property type="component" value="Genome"/>
</dbReference>
<evidence type="ECO:0000259" key="1">
    <source>
        <dbReference type="Pfam" id="PF01636"/>
    </source>
</evidence>
<dbReference type="AlphaFoldDB" id="E5AEP3"/>
<sequence length="215" mass="24669">MPFRSIDCILFNSLDGPASCELADGWPLAGMFAKVVLSCSQLSVLATDQQVRAVAQDLKEYIAELRQIPRTVKSEYQICNALGGGILDWRIGDSQREELRFRDETEFNSKLTYDLPFTTEAWDTIMKSYGVKHDIVFTHVDLNMRNILVDENMRLSGIVDWECAGWYPEYWEYTKGHFGVRVHVRWIADVIEQAFTQYPDELEAGVMLASMAPLW</sequence>
<accession>E5AEP3</accession>
<dbReference type="InterPro" id="IPR002575">
    <property type="entry name" value="Aminoglycoside_PTrfase"/>
</dbReference>
<dbReference type="OrthoDB" id="10003767at2759"/>
<proteinExistence type="predicted"/>
<dbReference type="VEuPathDB" id="FungiDB:LEMA_P004690.1"/>
<feature type="domain" description="Aminoglycoside phosphotransferase" evidence="1">
    <location>
        <begin position="47"/>
        <end position="177"/>
    </location>
</feature>
<dbReference type="GeneID" id="13290771"/>
<evidence type="ECO:0000313" key="3">
    <source>
        <dbReference type="Proteomes" id="UP000002668"/>
    </source>
</evidence>
<reference evidence="3" key="1">
    <citation type="journal article" date="2011" name="Nat. Commun.">
        <title>Effector diversification within compartments of the Leptosphaeria maculans genome affected by Repeat-Induced Point mutations.</title>
        <authorList>
            <person name="Rouxel T."/>
            <person name="Grandaubert J."/>
            <person name="Hane J.K."/>
            <person name="Hoede C."/>
            <person name="van de Wouw A.P."/>
            <person name="Couloux A."/>
            <person name="Dominguez V."/>
            <person name="Anthouard V."/>
            <person name="Bally P."/>
            <person name="Bourras S."/>
            <person name="Cozijnsen A.J."/>
            <person name="Ciuffetti L.M."/>
            <person name="Degrave A."/>
            <person name="Dilmaghani A."/>
            <person name="Duret L."/>
            <person name="Fudal I."/>
            <person name="Goodwin S.B."/>
            <person name="Gout L."/>
            <person name="Glaser N."/>
            <person name="Linglin J."/>
            <person name="Kema G.H.J."/>
            <person name="Lapalu N."/>
            <person name="Lawrence C.B."/>
            <person name="May K."/>
            <person name="Meyer M."/>
            <person name="Ollivier B."/>
            <person name="Poulain J."/>
            <person name="Schoch C.L."/>
            <person name="Simon A."/>
            <person name="Spatafora J.W."/>
            <person name="Stachowiak A."/>
            <person name="Turgeon B.G."/>
            <person name="Tyler B.M."/>
            <person name="Vincent D."/>
            <person name="Weissenbach J."/>
            <person name="Amselem J."/>
            <person name="Quesneville H."/>
            <person name="Oliver R.P."/>
            <person name="Wincker P."/>
            <person name="Balesdent M.-H."/>
            <person name="Howlett B.J."/>
        </authorList>
    </citation>
    <scope>NUCLEOTIDE SEQUENCE [LARGE SCALE GENOMIC DNA]</scope>
    <source>
        <strain evidence="3">JN3 / isolate v23.1.3 / race Av1-4-5-6-7-8</strain>
    </source>
</reference>
<dbReference type="OMA" id="SHDICHE"/>
<dbReference type="SUPFAM" id="SSF56112">
    <property type="entry name" value="Protein kinase-like (PK-like)"/>
    <property type="match status" value="1"/>
</dbReference>
<evidence type="ECO:0000313" key="2">
    <source>
        <dbReference type="EMBL" id="CBY01682.1"/>
    </source>
</evidence>
<dbReference type="HOGENOM" id="CLU_021768_8_2_1"/>
<dbReference type="PANTHER" id="PTHR21310">
    <property type="entry name" value="AMINOGLYCOSIDE PHOSPHOTRANSFERASE-RELATED-RELATED"/>
    <property type="match status" value="1"/>
</dbReference>
<dbReference type="EMBL" id="FP929139">
    <property type="protein sequence ID" value="CBY01682.1"/>
    <property type="molecule type" value="Genomic_DNA"/>
</dbReference>
<organism evidence="2 3">
    <name type="scientific">Leptosphaeria maculans (strain JN3 / isolate v23.1.3 / race Av1-4-5-6-7-8)</name>
    <name type="common">Blackleg fungus</name>
    <name type="synonym">Phoma lingam</name>
    <dbReference type="NCBI Taxonomy" id="985895"/>
    <lineage>
        <taxon>Eukaryota</taxon>
        <taxon>Fungi</taxon>
        <taxon>Dikarya</taxon>
        <taxon>Ascomycota</taxon>
        <taxon>Pezizomycotina</taxon>
        <taxon>Dothideomycetes</taxon>
        <taxon>Pleosporomycetidae</taxon>
        <taxon>Pleosporales</taxon>
        <taxon>Pleosporineae</taxon>
        <taxon>Leptosphaeriaceae</taxon>
        <taxon>Plenodomus</taxon>
        <taxon>Plenodomus lingam/Leptosphaeria maculans species complex</taxon>
    </lineage>
</organism>
<dbReference type="Gene3D" id="3.90.1200.10">
    <property type="match status" value="1"/>
</dbReference>